<comment type="caution">
    <text evidence="2">The sequence shown here is derived from an EMBL/GenBank/DDBJ whole genome shotgun (WGS) entry which is preliminary data.</text>
</comment>
<reference evidence="3" key="1">
    <citation type="journal article" date="2019" name="Int. J. Syst. Evol. Microbiol.">
        <title>The Global Catalogue of Microorganisms (GCM) 10K type strain sequencing project: providing services to taxonomists for standard genome sequencing and annotation.</title>
        <authorList>
            <consortium name="The Broad Institute Genomics Platform"/>
            <consortium name="The Broad Institute Genome Sequencing Center for Infectious Disease"/>
            <person name="Wu L."/>
            <person name="Ma J."/>
        </authorList>
    </citation>
    <scope>NUCLEOTIDE SEQUENCE [LARGE SCALE GENOMIC DNA]</scope>
    <source>
        <strain evidence="3">CGMCC 1.15790</strain>
    </source>
</reference>
<feature type="domain" description="Resolvase HTH" evidence="1">
    <location>
        <begin position="9"/>
        <end position="39"/>
    </location>
</feature>
<sequence length="67" mass="7998">MDKWEMYMEIHQLLKQGFSKTKVAEKLGISRSTVYRYLKRNPESMADVFCNRKVQKNAIKIQRFATL</sequence>
<dbReference type="CDD" id="cd00569">
    <property type="entry name" value="HTH_Hin_like"/>
    <property type="match status" value="1"/>
</dbReference>
<evidence type="ECO:0000313" key="3">
    <source>
        <dbReference type="Proteomes" id="UP001596143"/>
    </source>
</evidence>
<gene>
    <name evidence="2" type="ORF">ACFPTR_11865</name>
</gene>
<dbReference type="InterPro" id="IPR006120">
    <property type="entry name" value="Resolvase_HTH_dom"/>
</dbReference>
<dbReference type="EMBL" id="JBHSPF010000060">
    <property type="protein sequence ID" value="MFC5629549.1"/>
    <property type="molecule type" value="Genomic_DNA"/>
</dbReference>
<dbReference type="InterPro" id="IPR009057">
    <property type="entry name" value="Homeodomain-like_sf"/>
</dbReference>
<proteinExistence type="predicted"/>
<dbReference type="SUPFAM" id="SSF46689">
    <property type="entry name" value="Homeodomain-like"/>
    <property type="match status" value="1"/>
</dbReference>
<keyword evidence="3" id="KW-1185">Reference proteome</keyword>
<accession>A0ABW0UA05</accession>
<dbReference type="Proteomes" id="UP001596143">
    <property type="component" value="Unassembled WGS sequence"/>
</dbReference>
<name>A0ABW0UA05_9BACI</name>
<evidence type="ECO:0000313" key="2">
    <source>
        <dbReference type="EMBL" id="MFC5629549.1"/>
    </source>
</evidence>
<dbReference type="RefSeq" id="WP_377902111.1">
    <property type="nucleotide sequence ID" value="NZ_JBHSPF010000060.1"/>
</dbReference>
<evidence type="ECO:0000259" key="1">
    <source>
        <dbReference type="Pfam" id="PF02796"/>
    </source>
</evidence>
<dbReference type="Pfam" id="PF02796">
    <property type="entry name" value="HTH_7"/>
    <property type="match status" value="1"/>
</dbReference>
<organism evidence="2 3">
    <name type="scientific">Aliibacillus thermotolerans</name>
    <dbReference type="NCBI Taxonomy" id="1834418"/>
    <lineage>
        <taxon>Bacteria</taxon>
        <taxon>Bacillati</taxon>
        <taxon>Bacillota</taxon>
        <taxon>Bacilli</taxon>
        <taxon>Bacillales</taxon>
        <taxon>Bacillaceae</taxon>
        <taxon>Aliibacillus</taxon>
    </lineage>
</organism>
<protein>
    <submittedName>
        <fullName evidence="2">Helix-turn-helix domain-containing protein</fullName>
    </submittedName>
</protein>
<dbReference type="Gene3D" id="1.10.10.60">
    <property type="entry name" value="Homeodomain-like"/>
    <property type="match status" value="1"/>
</dbReference>